<organism evidence="6 7">
    <name type="scientific">Aphanomyces euteiches</name>
    <dbReference type="NCBI Taxonomy" id="100861"/>
    <lineage>
        <taxon>Eukaryota</taxon>
        <taxon>Sar</taxon>
        <taxon>Stramenopiles</taxon>
        <taxon>Oomycota</taxon>
        <taxon>Saprolegniomycetes</taxon>
        <taxon>Saprolegniales</taxon>
        <taxon>Verrucalvaceae</taxon>
        <taxon>Aphanomyces</taxon>
    </lineage>
</organism>
<gene>
    <name evidence="6" type="ORF">Ae201684_014698</name>
</gene>
<keyword evidence="2 5" id="KW-0812">Transmembrane</keyword>
<proteinExistence type="predicted"/>
<sequence>MACFRRSATSVSLINLIIALLQVIAGINGFFYIPNLITFNLAGIFISAYAVITAMPLFLYECKIKRCHSILRRQVGFMFHFYGRCIYLVFLAFLDVGIPGGFGLIIAILIGVNLFFMLSLRCCGVPLDEKRPLHSNAHENYQTTGVISPQHVAQALTLLQ</sequence>
<feature type="transmembrane region" description="Helical" evidence="5">
    <location>
        <begin position="104"/>
        <end position="123"/>
    </location>
</feature>
<evidence type="ECO:0000256" key="2">
    <source>
        <dbReference type="ARBA" id="ARBA00022692"/>
    </source>
</evidence>
<feature type="transmembrane region" description="Helical" evidence="5">
    <location>
        <begin position="12"/>
        <end position="33"/>
    </location>
</feature>
<keyword evidence="4 5" id="KW-0472">Membrane</keyword>
<feature type="transmembrane region" description="Helical" evidence="5">
    <location>
        <begin position="81"/>
        <end position="98"/>
    </location>
</feature>
<name>A0A6G0WIY0_9STRA</name>
<feature type="transmembrane region" description="Helical" evidence="5">
    <location>
        <begin position="39"/>
        <end position="60"/>
    </location>
</feature>
<dbReference type="Pfam" id="PF08507">
    <property type="entry name" value="COPI_assoc"/>
    <property type="match status" value="1"/>
</dbReference>
<accession>A0A6G0WIY0</accession>
<evidence type="ECO:0000256" key="5">
    <source>
        <dbReference type="SAM" id="Phobius"/>
    </source>
</evidence>
<evidence type="ECO:0000256" key="4">
    <source>
        <dbReference type="ARBA" id="ARBA00023136"/>
    </source>
</evidence>
<dbReference type="PANTHER" id="PTHR38894:SF1">
    <property type="entry name" value="TRANSMEMBRANE PROTEIN"/>
    <property type="match status" value="1"/>
</dbReference>
<keyword evidence="3 5" id="KW-1133">Transmembrane helix</keyword>
<protein>
    <recommendedName>
        <fullName evidence="8">COPI associated protein</fullName>
    </recommendedName>
</protein>
<evidence type="ECO:0000313" key="7">
    <source>
        <dbReference type="Proteomes" id="UP000481153"/>
    </source>
</evidence>
<dbReference type="InterPro" id="IPR013714">
    <property type="entry name" value="Golgi_TVP15"/>
</dbReference>
<dbReference type="EMBL" id="VJMJ01000200">
    <property type="protein sequence ID" value="KAF0727167.1"/>
    <property type="molecule type" value="Genomic_DNA"/>
</dbReference>
<comment type="subcellular location">
    <subcellularLocation>
        <location evidence="1">Membrane</location>
        <topology evidence="1">Multi-pass membrane protein</topology>
    </subcellularLocation>
</comment>
<dbReference type="Proteomes" id="UP000481153">
    <property type="component" value="Unassembled WGS sequence"/>
</dbReference>
<dbReference type="VEuPathDB" id="FungiDB:AeMF1_011256"/>
<evidence type="ECO:0008006" key="8">
    <source>
        <dbReference type="Google" id="ProtNLM"/>
    </source>
</evidence>
<comment type="caution">
    <text evidence="6">The sequence shown here is derived from an EMBL/GenBank/DDBJ whole genome shotgun (WGS) entry which is preliminary data.</text>
</comment>
<dbReference type="PANTHER" id="PTHR38894">
    <property type="entry name" value="TRANSMEMBRANE PROTEIN"/>
    <property type="match status" value="1"/>
</dbReference>
<evidence type="ECO:0000256" key="3">
    <source>
        <dbReference type="ARBA" id="ARBA00022989"/>
    </source>
</evidence>
<dbReference type="AlphaFoldDB" id="A0A6G0WIY0"/>
<keyword evidence="7" id="KW-1185">Reference proteome</keyword>
<evidence type="ECO:0000256" key="1">
    <source>
        <dbReference type="ARBA" id="ARBA00004141"/>
    </source>
</evidence>
<dbReference type="GO" id="GO:0016020">
    <property type="term" value="C:membrane"/>
    <property type="evidence" value="ECO:0007669"/>
    <property type="project" value="UniProtKB-SubCell"/>
</dbReference>
<evidence type="ECO:0000313" key="6">
    <source>
        <dbReference type="EMBL" id="KAF0727167.1"/>
    </source>
</evidence>
<reference evidence="6 7" key="1">
    <citation type="submission" date="2019-07" db="EMBL/GenBank/DDBJ databases">
        <title>Genomics analysis of Aphanomyces spp. identifies a new class of oomycete effector associated with host adaptation.</title>
        <authorList>
            <person name="Gaulin E."/>
        </authorList>
    </citation>
    <scope>NUCLEOTIDE SEQUENCE [LARGE SCALE GENOMIC DNA]</scope>
    <source>
        <strain evidence="6 7">ATCC 201684</strain>
    </source>
</reference>